<keyword evidence="2" id="KW-1185">Reference proteome</keyword>
<evidence type="ECO:0000313" key="1">
    <source>
        <dbReference type="EMBL" id="KAI4455420.1"/>
    </source>
</evidence>
<sequence>MDFEDEDIFEDDMDILEIIDFGFPRTIYTRNNYFQLLDDYTFFRRFRLYKETVYHLLTLIEHELEYPNDVNNSVTPINQILTCLRFFASGGHLNSVADFVGMDISTASRIIVRVSEAIARLYNRYIKFPEPNNIVQEQTKFYNVARFPRIIGVVDGTHIRIQSPGGDDPEIFRNRKGYFSVNVQVICNADLKLINVVARWPGSSHDATIFMNSAIRAQIEAGDFPNCVLIGDSGYPLKNYFLTPHPNPQTHGEILYNESLIRTRNMIERTIGIWKRRFPILAYGLRLKLETSLTTIIATSVLHNIAREMNEQEPPLPEEVNANEINYLIEMGQMLDLNIDHGVIHNTTQIARINDYFFNL</sequence>
<protein>
    <submittedName>
        <fullName evidence="1">Uncharacterized protein</fullName>
    </submittedName>
</protein>
<evidence type="ECO:0000313" key="2">
    <source>
        <dbReference type="Proteomes" id="UP001056778"/>
    </source>
</evidence>
<name>A0ACB9STF4_HOLOL</name>
<proteinExistence type="predicted"/>
<reference evidence="1" key="1">
    <citation type="submission" date="2022-04" db="EMBL/GenBank/DDBJ databases">
        <title>Chromosome-scale genome assembly of Holotrichia oblita Faldermann.</title>
        <authorList>
            <person name="Rongchong L."/>
        </authorList>
    </citation>
    <scope>NUCLEOTIDE SEQUENCE</scope>
    <source>
        <strain evidence="1">81SQS9</strain>
    </source>
</reference>
<gene>
    <name evidence="1" type="ORF">MML48_9g00003649</name>
</gene>
<dbReference type="Proteomes" id="UP001056778">
    <property type="component" value="Chromosome 9"/>
</dbReference>
<accession>A0ACB9STF4</accession>
<organism evidence="1 2">
    <name type="scientific">Holotrichia oblita</name>
    <name type="common">Chafer beetle</name>
    <dbReference type="NCBI Taxonomy" id="644536"/>
    <lineage>
        <taxon>Eukaryota</taxon>
        <taxon>Metazoa</taxon>
        <taxon>Ecdysozoa</taxon>
        <taxon>Arthropoda</taxon>
        <taxon>Hexapoda</taxon>
        <taxon>Insecta</taxon>
        <taxon>Pterygota</taxon>
        <taxon>Neoptera</taxon>
        <taxon>Endopterygota</taxon>
        <taxon>Coleoptera</taxon>
        <taxon>Polyphaga</taxon>
        <taxon>Scarabaeiformia</taxon>
        <taxon>Scarabaeidae</taxon>
        <taxon>Melolonthinae</taxon>
        <taxon>Holotrichia</taxon>
    </lineage>
</organism>
<dbReference type="EMBL" id="CM043023">
    <property type="protein sequence ID" value="KAI4455420.1"/>
    <property type="molecule type" value="Genomic_DNA"/>
</dbReference>
<comment type="caution">
    <text evidence="1">The sequence shown here is derived from an EMBL/GenBank/DDBJ whole genome shotgun (WGS) entry which is preliminary data.</text>
</comment>